<evidence type="ECO:0000259" key="3">
    <source>
        <dbReference type="Pfam" id="PF00013"/>
    </source>
</evidence>
<keyword evidence="5" id="KW-1185">Reference proteome</keyword>
<name>A0A0R3WPM2_HYDTA</name>
<reference evidence="6" key="1">
    <citation type="submission" date="2017-02" db="UniProtKB">
        <authorList>
            <consortium name="WormBaseParasite"/>
        </authorList>
    </citation>
    <scope>IDENTIFICATION</scope>
</reference>
<dbReference type="PROSITE" id="PS50084">
    <property type="entry name" value="KH_TYPE_1"/>
    <property type="match status" value="1"/>
</dbReference>
<dbReference type="AlphaFoldDB" id="A0A0R3WPM2"/>
<feature type="compositionally biased region" description="Basic and acidic residues" evidence="2">
    <location>
        <begin position="1"/>
        <end position="28"/>
    </location>
</feature>
<dbReference type="InterPro" id="IPR004088">
    <property type="entry name" value="KH_dom_type_1"/>
</dbReference>
<reference evidence="4 5" key="2">
    <citation type="submission" date="2018-11" db="EMBL/GenBank/DDBJ databases">
        <authorList>
            <consortium name="Pathogen Informatics"/>
        </authorList>
    </citation>
    <scope>NUCLEOTIDE SEQUENCE [LARGE SCALE GENOMIC DNA]</scope>
</reference>
<dbReference type="SUPFAM" id="SSF54791">
    <property type="entry name" value="Eukaryotic type KH-domain (KH-domain type I)"/>
    <property type="match status" value="1"/>
</dbReference>
<proteinExistence type="predicted"/>
<keyword evidence="1" id="KW-0694">RNA-binding</keyword>
<evidence type="ECO:0000256" key="2">
    <source>
        <dbReference type="SAM" id="MobiDB-lite"/>
    </source>
</evidence>
<dbReference type="OrthoDB" id="442947at2759"/>
<dbReference type="Pfam" id="PF00013">
    <property type="entry name" value="KH_1"/>
    <property type="match status" value="1"/>
</dbReference>
<evidence type="ECO:0000256" key="1">
    <source>
        <dbReference type="PROSITE-ProRule" id="PRU00117"/>
    </source>
</evidence>
<evidence type="ECO:0000313" key="4">
    <source>
        <dbReference type="EMBL" id="VDM20916.1"/>
    </source>
</evidence>
<dbReference type="GO" id="GO:0003723">
    <property type="term" value="F:RNA binding"/>
    <property type="evidence" value="ECO:0007669"/>
    <property type="project" value="UniProtKB-UniRule"/>
</dbReference>
<gene>
    <name evidence="4" type="ORF">TTAC_LOCUS2697</name>
</gene>
<dbReference type="WBParaSite" id="TTAC_0000271201-mRNA-1">
    <property type="protein sequence ID" value="TTAC_0000271201-mRNA-1"/>
    <property type="gene ID" value="TTAC_0000271201"/>
</dbReference>
<evidence type="ECO:0000313" key="6">
    <source>
        <dbReference type="WBParaSite" id="TTAC_0000271201-mRNA-1"/>
    </source>
</evidence>
<evidence type="ECO:0000313" key="5">
    <source>
        <dbReference type="Proteomes" id="UP000274429"/>
    </source>
</evidence>
<dbReference type="Proteomes" id="UP000274429">
    <property type="component" value="Unassembled WGS sequence"/>
</dbReference>
<feature type="region of interest" description="Disordered" evidence="2">
    <location>
        <begin position="1"/>
        <end position="31"/>
    </location>
</feature>
<dbReference type="InterPro" id="IPR036612">
    <property type="entry name" value="KH_dom_type_1_sf"/>
</dbReference>
<feature type="domain" description="K Homology" evidence="3">
    <location>
        <begin position="41"/>
        <end position="67"/>
    </location>
</feature>
<sequence length="78" mass="8637">MYFEDDRIDGFGHGSKRDGREFDNEVPPKKVQKGDVSNISVRFLIPARAAGLIIGKGGENIKRIRNQVTISSAFLLCS</sequence>
<dbReference type="EMBL" id="UYWX01001395">
    <property type="protein sequence ID" value="VDM20916.1"/>
    <property type="molecule type" value="Genomic_DNA"/>
</dbReference>
<dbReference type="Gene3D" id="3.30.1370.10">
    <property type="entry name" value="K Homology domain, type 1"/>
    <property type="match status" value="1"/>
</dbReference>
<dbReference type="STRING" id="6205.A0A0R3WPM2"/>
<accession>A0A0R3WPM2</accession>
<protein>
    <submittedName>
        <fullName evidence="6">KH_dom_type_1 domain-containing protein</fullName>
    </submittedName>
</protein>
<organism evidence="6">
    <name type="scientific">Hydatigena taeniaeformis</name>
    <name type="common">Feline tapeworm</name>
    <name type="synonym">Taenia taeniaeformis</name>
    <dbReference type="NCBI Taxonomy" id="6205"/>
    <lineage>
        <taxon>Eukaryota</taxon>
        <taxon>Metazoa</taxon>
        <taxon>Spiralia</taxon>
        <taxon>Lophotrochozoa</taxon>
        <taxon>Platyhelminthes</taxon>
        <taxon>Cestoda</taxon>
        <taxon>Eucestoda</taxon>
        <taxon>Cyclophyllidea</taxon>
        <taxon>Taeniidae</taxon>
        <taxon>Hydatigera</taxon>
    </lineage>
</organism>